<dbReference type="InterPro" id="IPR041205">
    <property type="entry name" value="ScsC_N"/>
</dbReference>
<dbReference type="PANTHER" id="PTHR13887">
    <property type="entry name" value="GLUTATHIONE S-TRANSFERASE KAPPA"/>
    <property type="match status" value="1"/>
</dbReference>
<evidence type="ECO:0000256" key="3">
    <source>
        <dbReference type="ARBA" id="ARBA00023157"/>
    </source>
</evidence>
<keyword evidence="4" id="KW-0676">Redox-active center</keyword>
<dbReference type="EMBL" id="JAGGJU010000005">
    <property type="protein sequence ID" value="MBP1850559.1"/>
    <property type="molecule type" value="Genomic_DNA"/>
</dbReference>
<reference evidence="6 7" key="1">
    <citation type="submission" date="2021-03" db="EMBL/GenBank/DDBJ databases">
        <title>Genomic Encyclopedia of Type Strains, Phase IV (KMG-IV): sequencing the most valuable type-strain genomes for metagenomic binning, comparative biology and taxonomic classification.</title>
        <authorList>
            <person name="Goeker M."/>
        </authorList>
    </citation>
    <scope>NUCLEOTIDE SEQUENCE [LARGE SCALE GENOMIC DNA]</scope>
    <source>
        <strain evidence="6 7">DSM 21600</strain>
    </source>
</reference>
<keyword evidence="1" id="KW-0732">Signal</keyword>
<dbReference type="SUPFAM" id="SSF52833">
    <property type="entry name" value="Thioredoxin-like"/>
    <property type="match status" value="1"/>
</dbReference>
<evidence type="ECO:0000313" key="6">
    <source>
        <dbReference type="EMBL" id="MBP1850559.1"/>
    </source>
</evidence>
<dbReference type="CDD" id="cd03023">
    <property type="entry name" value="DsbA_Com1_like"/>
    <property type="match status" value="1"/>
</dbReference>
<dbReference type="PANTHER" id="PTHR13887:SF14">
    <property type="entry name" value="DISULFIDE BOND FORMATION PROTEIN D"/>
    <property type="match status" value="1"/>
</dbReference>
<dbReference type="PROSITE" id="PS51352">
    <property type="entry name" value="THIOREDOXIN_2"/>
    <property type="match status" value="1"/>
</dbReference>
<protein>
    <submittedName>
        <fullName evidence="6">Protein-disulfide isomerase</fullName>
    </submittedName>
</protein>
<keyword evidence="2" id="KW-0560">Oxidoreductase</keyword>
<dbReference type="GO" id="GO:0016853">
    <property type="term" value="F:isomerase activity"/>
    <property type="evidence" value="ECO:0007669"/>
    <property type="project" value="UniProtKB-KW"/>
</dbReference>
<dbReference type="InterPro" id="IPR013766">
    <property type="entry name" value="Thioredoxin_domain"/>
</dbReference>
<dbReference type="RefSeq" id="WP_209944420.1">
    <property type="nucleotide sequence ID" value="NZ_JAGGJU010000005.1"/>
</dbReference>
<dbReference type="Proteomes" id="UP000759443">
    <property type="component" value="Unassembled WGS sequence"/>
</dbReference>
<accession>A0ABS4DXY4</accession>
<proteinExistence type="predicted"/>
<organism evidence="6 7">
    <name type="scientific">Rhizobium halophytocola</name>
    <dbReference type="NCBI Taxonomy" id="735519"/>
    <lineage>
        <taxon>Bacteria</taxon>
        <taxon>Pseudomonadati</taxon>
        <taxon>Pseudomonadota</taxon>
        <taxon>Alphaproteobacteria</taxon>
        <taxon>Hyphomicrobiales</taxon>
        <taxon>Rhizobiaceae</taxon>
        <taxon>Rhizobium/Agrobacterium group</taxon>
        <taxon>Rhizobium</taxon>
    </lineage>
</organism>
<keyword evidence="7" id="KW-1185">Reference proteome</keyword>
<evidence type="ECO:0000256" key="4">
    <source>
        <dbReference type="ARBA" id="ARBA00023284"/>
    </source>
</evidence>
<dbReference type="InterPro" id="IPR036249">
    <property type="entry name" value="Thioredoxin-like_sf"/>
</dbReference>
<name>A0ABS4DXY4_9HYPH</name>
<dbReference type="Pfam" id="PF01323">
    <property type="entry name" value="DSBA"/>
    <property type="match status" value="1"/>
</dbReference>
<keyword evidence="3" id="KW-1015">Disulfide bond</keyword>
<gene>
    <name evidence="6" type="ORF">J2Z17_001996</name>
</gene>
<dbReference type="Pfam" id="PF18312">
    <property type="entry name" value="ScsC_N"/>
    <property type="match status" value="1"/>
</dbReference>
<sequence length="265" mass="28102">MTTKAAKIAILAGIALVGWTVAATAIVVGLKSDGRQQVAAVEDAPSFGEQVRAYLLANPEVMVDVQQALQKKQASAQQAQASSVIEKNEAALYHASSDISLGNPDGDVTIVEFFDYNCGYCKRALSDMDKVIRDDSKVRFVLKEFPILGEDSVAAHKVSDAFRKLAPEKYADFHRALLGGDGRATEASAIQLAAALGVDETAIRKEMTDNPNDASVRQAYQLATDLGVTGTPSYVIGGEAIFGAYGVDVLEQKIANVRACGKASC</sequence>
<evidence type="ECO:0000256" key="2">
    <source>
        <dbReference type="ARBA" id="ARBA00023002"/>
    </source>
</evidence>
<evidence type="ECO:0000259" key="5">
    <source>
        <dbReference type="PROSITE" id="PS51352"/>
    </source>
</evidence>
<comment type="caution">
    <text evidence="6">The sequence shown here is derived from an EMBL/GenBank/DDBJ whole genome shotgun (WGS) entry which is preliminary data.</text>
</comment>
<dbReference type="InterPro" id="IPR001853">
    <property type="entry name" value="DSBA-like_thioredoxin_dom"/>
</dbReference>
<feature type="domain" description="Thioredoxin" evidence="5">
    <location>
        <begin position="70"/>
        <end position="259"/>
    </location>
</feature>
<evidence type="ECO:0000256" key="1">
    <source>
        <dbReference type="ARBA" id="ARBA00022729"/>
    </source>
</evidence>
<dbReference type="Gene3D" id="3.40.30.10">
    <property type="entry name" value="Glutaredoxin"/>
    <property type="match status" value="1"/>
</dbReference>
<keyword evidence="6" id="KW-0413">Isomerase</keyword>
<evidence type="ECO:0000313" key="7">
    <source>
        <dbReference type="Proteomes" id="UP000759443"/>
    </source>
</evidence>